<comment type="caution">
    <text evidence="3">The sequence shown here is derived from an EMBL/GenBank/DDBJ whole genome shotgun (WGS) entry which is preliminary data.</text>
</comment>
<evidence type="ECO:0000313" key="3">
    <source>
        <dbReference type="EMBL" id="GGX97757.1"/>
    </source>
</evidence>
<reference evidence="3" key="1">
    <citation type="journal article" date="2014" name="Int. J. Syst. Evol. Microbiol.">
        <title>Complete genome sequence of Corynebacterium casei LMG S-19264T (=DSM 44701T), isolated from a smear-ripened cheese.</title>
        <authorList>
            <consortium name="US DOE Joint Genome Institute (JGI-PGF)"/>
            <person name="Walter F."/>
            <person name="Albersmeier A."/>
            <person name="Kalinowski J."/>
            <person name="Ruckert C."/>
        </authorList>
    </citation>
    <scope>NUCLEOTIDE SEQUENCE</scope>
    <source>
        <strain evidence="3">JCM 4956</strain>
    </source>
</reference>
<dbReference type="InterPro" id="IPR053737">
    <property type="entry name" value="Type_II_TA_Toxin"/>
</dbReference>
<gene>
    <name evidence="3" type="ORF">GCM10010515_75160</name>
</gene>
<dbReference type="InterPro" id="IPR003812">
    <property type="entry name" value="Fido"/>
</dbReference>
<dbReference type="SUPFAM" id="SSF140931">
    <property type="entry name" value="Fic-like"/>
    <property type="match status" value="1"/>
</dbReference>
<keyword evidence="4" id="KW-1185">Reference proteome</keyword>
<evidence type="ECO:0000256" key="1">
    <source>
        <dbReference type="SAM" id="MobiDB-lite"/>
    </source>
</evidence>
<dbReference type="NCBIfam" id="TIGR01550">
    <property type="entry name" value="DOC_P1"/>
    <property type="match status" value="1"/>
</dbReference>
<feature type="compositionally biased region" description="Gly residues" evidence="1">
    <location>
        <begin position="7"/>
        <end position="50"/>
    </location>
</feature>
<dbReference type="InterPro" id="IPR036597">
    <property type="entry name" value="Fido-like_dom_sf"/>
</dbReference>
<sequence>MTTTGATGTGASGSGASGTGAPGTGASGSGASGTGPTGVGSTGTGTGTGAATGTATATGAATGTATAAPSGTRHLTVADVTGLAETAFGGRPPEAREPGLLASAVHRPRARMFGTAAYPGLYEQAAALLHALATNHPLVDGNKRTAWLAAVTLLAVNGVDPAGWDQDAAYDLVIDVASGAEGDIGVIAGRLRSL</sequence>
<dbReference type="Proteomes" id="UP000645555">
    <property type="component" value="Unassembled WGS sequence"/>
</dbReference>
<dbReference type="Gene3D" id="1.20.120.1870">
    <property type="entry name" value="Fic/DOC protein, Fido domain"/>
    <property type="match status" value="1"/>
</dbReference>
<reference evidence="3" key="2">
    <citation type="submission" date="2020-09" db="EMBL/GenBank/DDBJ databases">
        <authorList>
            <person name="Sun Q."/>
            <person name="Ohkuma M."/>
        </authorList>
    </citation>
    <scope>NUCLEOTIDE SEQUENCE</scope>
    <source>
        <strain evidence="3">JCM 4956</strain>
    </source>
</reference>
<organism evidence="3 4">
    <name type="scientific">Streptomyces fructofermentans</name>
    <dbReference type="NCBI Taxonomy" id="152141"/>
    <lineage>
        <taxon>Bacteria</taxon>
        <taxon>Bacillati</taxon>
        <taxon>Actinomycetota</taxon>
        <taxon>Actinomycetes</taxon>
        <taxon>Kitasatosporales</taxon>
        <taxon>Streptomycetaceae</taxon>
        <taxon>Streptomyces</taxon>
    </lineage>
</organism>
<feature type="region of interest" description="Disordered" evidence="1">
    <location>
        <begin position="1"/>
        <end position="51"/>
    </location>
</feature>
<dbReference type="PANTHER" id="PTHR39426:SF1">
    <property type="entry name" value="HOMOLOGY TO DEATH-ON-CURING PROTEIN OF PHAGE P1"/>
    <property type="match status" value="1"/>
</dbReference>
<dbReference type="PANTHER" id="PTHR39426">
    <property type="entry name" value="HOMOLOGY TO DEATH-ON-CURING PROTEIN OF PHAGE P1"/>
    <property type="match status" value="1"/>
</dbReference>
<accession>A0A918U6F4</accession>
<dbReference type="InterPro" id="IPR006440">
    <property type="entry name" value="Doc"/>
</dbReference>
<protein>
    <recommendedName>
        <fullName evidence="2">Fido domain-containing protein</fullName>
    </recommendedName>
</protein>
<proteinExistence type="predicted"/>
<dbReference type="PROSITE" id="PS51459">
    <property type="entry name" value="FIDO"/>
    <property type="match status" value="1"/>
</dbReference>
<dbReference type="GO" id="GO:0016301">
    <property type="term" value="F:kinase activity"/>
    <property type="evidence" value="ECO:0007669"/>
    <property type="project" value="InterPro"/>
</dbReference>
<dbReference type="EMBL" id="BMWD01000050">
    <property type="protein sequence ID" value="GGX97757.1"/>
    <property type="molecule type" value="Genomic_DNA"/>
</dbReference>
<dbReference type="Pfam" id="PF02661">
    <property type="entry name" value="Fic"/>
    <property type="match status" value="1"/>
</dbReference>
<evidence type="ECO:0000313" key="4">
    <source>
        <dbReference type="Proteomes" id="UP000645555"/>
    </source>
</evidence>
<dbReference type="AlphaFoldDB" id="A0A918U6F4"/>
<feature type="domain" description="Fido" evidence="2">
    <location>
        <begin position="75"/>
        <end position="193"/>
    </location>
</feature>
<evidence type="ECO:0000259" key="2">
    <source>
        <dbReference type="PROSITE" id="PS51459"/>
    </source>
</evidence>
<name>A0A918U6F4_9ACTN</name>